<feature type="domain" description="Alpha/beta hydrolase fold-3" evidence="2">
    <location>
        <begin position="74"/>
        <end position="182"/>
    </location>
</feature>
<organism evidence="3 4">
    <name type="scientific">Paralimibaculum aggregatum</name>
    <dbReference type="NCBI Taxonomy" id="3036245"/>
    <lineage>
        <taxon>Bacteria</taxon>
        <taxon>Pseudomonadati</taxon>
        <taxon>Pseudomonadota</taxon>
        <taxon>Alphaproteobacteria</taxon>
        <taxon>Rhodobacterales</taxon>
        <taxon>Paracoccaceae</taxon>
        <taxon>Paralimibaculum</taxon>
    </lineage>
</organism>
<dbReference type="EMBL" id="BSYI01000002">
    <property type="protein sequence ID" value="GMG81142.1"/>
    <property type="molecule type" value="Genomic_DNA"/>
</dbReference>
<accession>A0ABQ6LHM3</accession>
<gene>
    <name evidence="3" type="ORF">LNKW23_03540</name>
</gene>
<comment type="caution">
    <text evidence="3">The sequence shown here is derived from an EMBL/GenBank/DDBJ whole genome shotgun (WGS) entry which is preliminary data.</text>
</comment>
<evidence type="ECO:0000256" key="1">
    <source>
        <dbReference type="ARBA" id="ARBA00022801"/>
    </source>
</evidence>
<keyword evidence="4" id="KW-1185">Reference proteome</keyword>
<reference evidence="3 4" key="1">
    <citation type="submission" date="2023-04" db="EMBL/GenBank/DDBJ databases">
        <title>Marinoamorphus aggregata gen. nov., sp. Nov., isolate from tissue of brittle star Ophioplocus japonicus.</title>
        <authorList>
            <person name="Kawano K."/>
            <person name="Sawayama S."/>
            <person name="Nakagawa S."/>
        </authorList>
    </citation>
    <scope>NUCLEOTIDE SEQUENCE [LARGE SCALE GENOMIC DNA]</scope>
    <source>
        <strain evidence="3 4">NKW23</strain>
    </source>
</reference>
<dbReference type="InterPro" id="IPR050300">
    <property type="entry name" value="GDXG_lipolytic_enzyme"/>
</dbReference>
<evidence type="ECO:0000259" key="2">
    <source>
        <dbReference type="Pfam" id="PF07859"/>
    </source>
</evidence>
<evidence type="ECO:0000313" key="4">
    <source>
        <dbReference type="Proteomes" id="UP001239909"/>
    </source>
</evidence>
<keyword evidence="1 3" id="KW-0378">Hydrolase</keyword>
<dbReference type="PANTHER" id="PTHR48081:SF33">
    <property type="entry name" value="KYNURENINE FORMAMIDASE"/>
    <property type="match status" value="1"/>
</dbReference>
<protein>
    <submittedName>
        <fullName evidence="3">Alpha/beta hydrolase</fullName>
    </submittedName>
</protein>
<dbReference type="RefSeq" id="WP_285669771.1">
    <property type="nucleotide sequence ID" value="NZ_BSYI01000002.1"/>
</dbReference>
<proteinExistence type="predicted"/>
<dbReference type="SUPFAM" id="SSF53474">
    <property type="entry name" value="alpha/beta-Hydrolases"/>
    <property type="match status" value="1"/>
</dbReference>
<sequence length="275" mass="28521">MSGHADGGAIDWETAYDNRAAVPGAGDLPEVWTAAAQRFVAETGIAPEAVAYGPGARNRVHLLRPAGEAAGLAVFIHGGYWMRNGPEMFHHLAAGALARGWAVAMPGYTLCPDASIAGIGREVAAAVERAAERVPGPIRLSGHSAGGHLAARLACAGMLPEGTAERVAGVLSISGLHDLRPLMRTPMNPVLQLDLAMARAESPALREPLPGVPVTAWVGAAELPALRAQARLIAGIWALQGADVCHVEDAGHDHFSVIEALADPESPITRAWLGV</sequence>
<dbReference type="InterPro" id="IPR013094">
    <property type="entry name" value="AB_hydrolase_3"/>
</dbReference>
<dbReference type="Proteomes" id="UP001239909">
    <property type="component" value="Unassembled WGS sequence"/>
</dbReference>
<dbReference type="Gene3D" id="3.40.50.1820">
    <property type="entry name" value="alpha/beta hydrolase"/>
    <property type="match status" value="1"/>
</dbReference>
<dbReference type="Pfam" id="PF07859">
    <property type="entry name" value="Abhydrolase_3"/>
    <property type="match status" value="1"/>
</dbReference>
<dbReference type="InterPro" id="IPR029058">
    <property type="entry name" value="AB_hydrolase_fold"/>
</dbReference>
<name>A0ABQ6LHM3_9RHOB</name>
<dbReference type="GO" id="GO:0016787">
    <property type="term" value="F:hydrolase activity"/>
    <property type="evidence" value="ECO:0007669"/>
    <property type="project" value="UniProtKB-KW"/>
</dbReference>
<evidence type="ECO:0000313" key="3">
    <source>
        <dbReference type="EMBL" id="GMG81142.1"/>
    </source>
</evidence>
<dbReference type="PANTHER" id="PTHR48081">
    <property type="entry name" value="AB HYDROLASE SUPERFAMILY PROTEIN C4A8.06C"/>
    <property type="match status" value="1"/>
</dbReference>